<evidence type="ECO:0000259" key="6">
    <source>
        <dbReference type="Pfam" id="PF08281"/>
    </source>
</evidence>
<dbReference type="InterPro" id="IPR013325">
    <property type="entry name" value="RNA_pol_sigma_r2"/>
</dbReference>
<comment type="similarity">
    <text evidence="1">Belongs to the sigma-70 factor family. ECF subfamily.</text>
</comment>
<evidence type="ECO:0000313" key="8">
    <source>
        <dbReference type="Proteomes" id="UP000198583"/>
    </source>
</evidence>
<keyword evidence="4" id="KW-0804">Transcription</keyword>
<dbReference type="Pfam" id="PF04542">
    <property type="entry name" value="Sigma70_r2"/>
    <property type="match status" value="1"/>
</dbReference>
<keyword evidence="8" id="KW-1185">Reference proteome</keyword>
<dbReference type="Gene3D" id="1.10.1740.10">
    <property type="match status" value="1"/>
</dbReference>
<name>A0A1I6CWM1_9PSEU</name>
<evidence type="ECO:0000256" key="2">
    <source>
        <dbReference type="ARBA" id="ARBA00023015"/>
    </source>
</evidence>
<dbReference type="PANTHER" id="PTHR43133">
    <property type="entry name" value="RNA POLYMERASE ECF-TYPE SIGMA FACTO"/>
    <property type="match status" value="1"/>
</dbReference>
<dbReference type="GO" id="GO:0006352">
    <property type="term" value="P:DNA-templated transcription initiation"/>
    <property type="evidence" value="ECO:0007669"/>
    <property type="project" value="InterPro"/>
</dbReference>
<accession>A0A1I6CWM1</accession>
<dbReference type="AlphaFoldDB" id="A0A1I6CWM1"/>
<evidence type="ECO:0000256" key="3">
    <source>
        <dbReference type="ARBA" id="ARBA00023082"/>
    </source>
</evidence>
<dbReference type="NCBIfam" id="TIGR02937">
    <property type="entry name" value="sigma70-ECF"/>
    <property type="match status" value="1"/>
</dbReference>
<keyword evidence="3" id="KW-0731">Sigma factor</keyword>
<dbReference type="SUPFAM" id="SSF88946">
    <property type="entry name" value="Sigma2 domain of RNA polymerase sigma factors"/>
    <property type="match status" value="1"/>
</dbReference>
<dbReference type="PANTHER" id="PTHR43133:SF25">
    <property type="entry name" value="RNA POLYMERASE SIGMA FACTOR RFAY-RELATED"/>
    <property type="match status" value="1"/>
</dbReference>
<evidence type="ECO:0000256" key="4">
    <source>
        <dbReference type="ARBA" id="ARBA00023163"/>
    </source>
</evidence>
<dbReference type="Proteomes" id="UP000198583">
    <property type="component" value="Unassembled WGS sequence"/>
</dbReference>
<dbReference type="InterPro" id="IPR013249">
    <property type="entry name" value="RNA_pol_sigma70_r4_t2"/>
</dbReference>
<dbReference type="Gene3D" id="1.10.10.10">
    <property type="entry name" value="Winged helix-like DNA-binding domain superfamily/Winged helix DNA-binding domain"/>
    <property type="match status" value="1"/>
</dbReference>
<reference evidence="8" key="1">
    <citation type="submission" date="2016-10" db="EMBL/GenBank/DDBJ databases">
        <authorList>
            <person name="Varghese N."/>
            <person name="Submissions S."/>
        </authorList>
    </citation>
    <scope>NUCLEOTIDE SEQUENCE [LARGE SCALE GENOMIC DNA]</scope>
    <source>
        <strain evidence="8">DSM 44232</strain>
    </source>
</reference>
<dbReference type="InterPro" id="IPR014284">
    <property type="entry name" value="RNA_pol_sigma-70_dom"/>
</dbReference>
<dbReference type="STRING" id="84724.SAMN04488564_101475"/>
<keyword evidence="2" id="KW-0805">Transcription regulation</keyword>
<organism evidence="7 8">
    <name type="scientific">Lentzea waywayandensis</name>
    <dbReference type="NCBI Taxonomy" id="84724"/>
    <lineage>
        <taxon>Bacteria</taxon>
        <taxon>Bacillati</taxon>
        <taxon>Actinomycetota</taxon>
        <taxon>Actinomycetes</taxon>
        <taxon>Pseudonocardiales</taxon>
        <taxon>Pseudonocardiaceae</taxon>
        <taxon>Lentzea</taxon>
    </lineage>
</organism>
<dbReference type="RefSeq" id="WP_245821628.1">
    <property type="nucleotide sequence ID" value="NZ_FOYL01000001.1"/>
</dbReference>
<dbReference type="Pfam" id="PF08281">
    <property type="entry name" value="Sigma70_r4_2"/>
    <property type="match status" value="1"/>
</dbReference>
<dbReference type="SUPFAM" id="SSF88659">
    <property type="entry name" value="Sigma3 and sigma4 domains of RNA polymerase sigma factors"/>
    <property type="match status" value="1"/>
</dbReference>
<protein>
    <submittedName>
        <fullName evidence="7">RNA polymerase sigma-70 factor, ECF subfamily</fullName>
    </submittedName>
</protein>
<feature type="domain" description="RNA polymerase sigma factor 70 region 4 type 2" evidence="6">
    <location>
        <begin position="136"/>
        <end position="188"/>
    </location>
</feature>
<dbReference type="GO" id="GO:0003677">
    <property type="term" value="F:DNA binding"/>
    <property type="evidence" value="ECO:0007669"/>
    <property type="project" value="InterPro"/>
</dbReference>
<proteinExistence type="inferred from homology"/>
<sequence>MRLMRPIWEGAAGVRDDAPSDAELWTRGDEHAFSALYDRYAEAVWNHAYRLTASWSTAEDLTSATFMTAWRRRAEMTLVRDSALPWLFTVAGFLARSEFRRKARFTRLLHRVPRNEVQRDHADDVAASLDHEARLRQVLEAVERLPRAEREAVELVLFGELPVAQAAEALGVAEVSVRSRISRARARLRKQLSYDTLEVE</sequence>
<feature type="domain" description="RNA polymerase sigma-70 region 2" evidence="5">
    <location>
        <begin position="36"/>
        <end position="104"/>
    </location>
</feature>
<dbReference type="EMBL" id="FOYL01000001">
    <property type="protein sequence ID" value="SFQ97584.1"/>
    <property type="molecule type" value="Genomic_DNA"/>
</dbReference>
<dbReference type="InterPro" id="IPR036388">
    <property type="entry name" value="WH-like_DNA-bd_sf"/>
</dbReference>
<dbReference type="InterPro" id="IPR007627">
    <property type="entry name" value="RNA_pol_sigma70_r2"/>
</dbReference>
<evidence type="ECO:0000256" key="1">
    <source>
        <dbReference type="ARBA" id="ARBA00010641"/>
    </source>
</evidence>
<dbReference type="InterPro" id="IPR013324">
    <property type="entry name" value="RNA_pol_sigma_r3/r4-like"/>
</dbReference>
<dbReference type="InterPro" id="IPR039425">
    <property type="entry name" value="RNA_pol_sigma-70-like"/>
</dbReference>
<gene>
    <name evidence="7" type="ORF">SAMN04488564_101475</name>
</gene>
<evidence type="ECO:0000259" key="5">
    <source>
        <dbReference type="Pfam" id="PF04542"/>
    </source>
</evidence>
<evidence type="ECO:0000313" key="7">
    <source>
        <dbReference type="EMBL" id="SFQ97584.1"/>
    </source>
</evidence>
<dbReference type="GO" id="GO:0016987">
    <property type="term" value="F:sigma factor activity"/>
    <property type="evidence" value="ECO:0007669"/>
    <property type="project" value="UniProtKB-KW"/>
</dbReference>